<feature type="region of interest" description="Disordered" evidence="1">
    <location>
        <begin position="90"/>
        <end position="130"/>
    </location>
</feature>
<dbReference type="Proteomes" id="UP000094112">
    <property type="component" value="Unassembled WGS sequence"/>
</dbReference>
<dbReference type="EMBL" id="KV454210">
    <property type="protein sequence ID" value="ODQ60009.1"/>
    <property type="molecule type" value="Genomic_DNA"/>
</dbReference>
<gene>
    <name evidence="2" type="ORF">WICANDRAFT_92109</name>
</gene>
<accession>A0A1E3P3F4</accession>
<evidence type="ECO:0000313" key="2">
    <source>
        <dbReference type="EMBL" id="ODQ60009.1"/>
    </source>
</evidence>
<reference evidence="2 3" key="1">
    <citation type="journal article" date="2016" name="Proc. Natl. Acad. Sci. U.S.A.">
        <title>Comparative genomics of biotechnologically important yeasts.</title>
        <authorList>
            <person name="Riley R."/>
            <person name="Haridas S."/>
            <person name="Wolfe K.H."/>
            <person name="Lopes M.R."/>
            <person name="Hittinger C.T."/>
            <person name="Goeker M."/>
            <person name="Salamov A.A."/>
            <person name="Wisecaver J.H."/>
            <person name="Long T.M."/>
            <person name="Calvey C.H."/>
            <person name="Aerts A.L."/>
            <person name="Barry K.W."/>
            <person name="Choi C."/>
            <person name="Clum A."/>
            <person name="Coughlan A.Y."/>
            <person name="Deshpande S."/>
            <person name="Douglass A.P."/>
            <person name="Hanson S.J."/>
            <person name="Klenk H.-P."/>
            <person name="LaButti K.M."/>
            <person name="Lapidus A."/>
            <person name="Lindquist E.A."/>
            <person name="Lipzen A.M."/>
            <person name="Meier-Kolthoff J.P."/>
            <person name="Ohm R.A."/>
            <person name="Otillar R.P."/>
            <person name="Pangilinan J.L."/>
            <person name="Peng Y."/>
            <person name="Rokas A."/>
            <person name="Rosa C.A."/>
            <person name="Scheuner C."/>
            <person name="Sibirny A.A."/>
            <person name="Slot J.C."/>
            <person name="Stielow J.B."/>
            <person name="Sun H."/>
            <person name="Kurtzman C.P."/>
            <person name="Blackwell M."/>
            <person name="Grigoriev I.V."/>
            <person name="Jeffries T.W."/>
        </authorList>
    </citation>
    <scope>NUCLEOTIDE SEQUENCE [LARGE SCALE GENOMIC DNA]</scope>
    <source>
        <strain evidence="3">ATCC 58044 / CBS 1984 / NCYC 433 / NRRL Y-366-8</strain>
    </source>
</reference>
<dbReference type="OrthoDB" id="3980901at2759"/>
<sequence>MISRTPSPTKSPRRLALSSKDGNVKLSPKKSLKSTTTPNLSPSRPRSSLSRSPSTSKQLLAKAKPSLGFTIYQDPKDYSTEMYLSSVKLQSDENDYTGNKENIEPKYSNSRCSSPSKKRARSPLSDRNIL</sequence>
<feature type="compositionally biased region" description="Polar residues" evidence="1">
    <location>
        <begin position="1"/>
        <end position="10"/>
    </location>
</feature>
<feature type="compositionally biased region" description="Low complexity" evidence="1">
    <location>
        <begin position="33"/>
        <end position="56"/>
    </location>
</feature>
<evidence type="ECO:0000313" key="3">
    <source>
        <dbReference type="Proteomes" id="UP000094112"/>
    </source>
</evidence>
<name>A0A1E3P3F4_WICAA</name>
<keyword evidence="3" id="KW-1185">Reference proteome</keyword>
<proteinExistence type="predicted"/>
<feature type="region of interest" description="Disordered" evidence="1">
    <location>
        <begin position="1"/>
        <end position="61"/>
    </location>
</feature>
<dbReference type="RefSeq" id="XP_019039216.1">
    <property type="nucleotide sequence ID" value="XM_019186341.1"/>
</dbReference>
<feature type="non-terminal residue" evidence="2">
    <location>
        <position position="130"/>
    </location>
</feature>
<dbReference type="GeneID" id="30203587"/>
<protein>
    <submittedName>
        <fullName evidence="2">Uncharacterized protein</fullName>
    </submittedName>
</protein>
<evidence type="ECO:0000256" key="1">
    <source>
        <dbReference type="SAM" id="MobiDB-lite"/>
    </source>
</evidence>
<dbReference type="AlphaFoldDB" id="A0A1E3P3F4"/>
<organism evidence="2 3">
    <name type="scientific">Wickerhamomyces anomalus (strain ATCC 58044 / CBS 1984 / NCYC 433 / NRRL Y-366-8)</name>
    <name type="common">Yeast</name>
    <name type="synonym">Hansenula anomala</name>
    <dbReference type="NCBI Taxonomy" id="683960"/>
    <lineage>
        <taxon>Eukaryota</taxon>
        <taxon>Fungi</taxon>
        <taxon>Dikarya</taxon>
        <taxon>Ascomycota</taxon>
        <taxon>Saccharomycotina</taxon>
        <taxon>Saccharomycetes</taxon>
        <taxon>Phaffomycetales</taxon>
        <taxon>Wickerhamomycetaceae</taxon>
        <taxon>Wickerhamomyces</taxon>
    </lineage>
</organism>